<keyword evidence="5" id="KW-1185">Reference proteome</keyword>
<proteinExistence type="predicted"/>
<dbReference type="InterPro" id="IPR005182">
    <property type="entry name" value="YdbS-like_PH"/>
</dbReference>
<reference evidence="4" key="1">
    <citation type="journal article" date="2014" name="Int. J. Syst. Evol. Microbiol.">
        <title>Complete genome sequence of Corynebacterium casei LMG S-19264T (=DSM 44701T), isolated from a smear-ripened cheese.</title>
        <authorList>
            <consortium name="US DOE Joint Genome Institute (JGI-PGF)"/>
            <person name="Walter F."/>
            <person name="Albersmeier A."/>
            <person name="Kalinowski J."/>
            <person name="Ruckert C."/>
        </authorList>
    </citation>
    <scope>NUCLEOTIDE SEQUENCE</scope>
    <source>
        <strain evidence="4">CGMCC 1.12827</strain>
    </source>
</reference>
<keyword evidence="2" id="KW-1133">Transmembrane helix</keyword>
<comment type="caution">
    <text evidence="4">The sequence shown here is derived from an EMBL/GenBank/DDBJ whole genome shotgun (WGS) entry which is preliminary data.</text>
</comment>
<keyword evidence="2" id="KW-0472">Membrane</keyword>
<feature type="transmembrane region" description="Helical" evidence="2">
    <location>
        <begin position="71"/>
        <end position="89"/>
    </location>
</feature>
<dbReference type="PANTHER" id="PTHR37938">
    <property type="entry name" value="BLL0215 PROTEIN"/>
    <property type="match status" value="1"/>
</dbReference>
<keyword evidence="2" id="KW-0812">Transmembrane</keyword>
<name>A0A916WML3_9ACTN</name>
<feature type="region of interest" description="Disordered" evidence="1">
    <location>
        <begin position="181"/>
        <end position="211"/>
    </location>
</feature>
<evidence type="ECO:0000256" key="2">
    <source>
        <dbReference type="SAM" id="Phobius"/>
    </source>
</evidence>
<evidence type="ECO:0000259" key="3">
    <source>
        <dbReference type="Pfam" id="PF03703"/>
    </source>
</evidence>
<accession>A0A916WML3</accession>
<dbReference type="EMBL" id="BMGC01000001">
    <property type="protein sequence ID" value="GGB16600.1"/>
    <property type="molecule type" value="Genomic_DNA"/>
</dbReference>
<evidence type="ECO:0000313" key="5">
    <source>
        <dbReference type="Proteomes" id="UP000621454"/>
    </source>
</evidence>
<feature type="domain" description="YdbS-like PH" evidence="3">
    <location>
        <begin position="95"/>
        <end position="167"/>
    </location>
</feature>
<evidence type="ECO:0000313" key="4">
    <source>
        <dbReference type="EMBL" id="GGB16600.1"/>
    </source>
</evidence>
<protein>
    <recommendedName>
        <fullName evidence="3">YdbS-like PH domain-containing protein</fullName>
    </recommendedName>
</protein>
<dbReference type="Proteomes" id="UP000621454">
    <property type="component" value="Unassembled WGS sequence"/>
</dbReference>
<gene>
    <name evidence="4" type="ORF">GCM10011489_00880</name>
</gene>
<feature type="transmembrane region" description="Helical" evidence="2">
    <location>
        <begin position="38"/>
        <end position="59"/>
    </location>
</feature>
<reference evidence="4" key="2">
    <citation type="submission" date="2020-09" db="EMBL/GenBank/DDBJ databases">
        <authorList>
            <person name="Sun Q."/>
            <person name="Zhou Y."/>
        </authorList>
    </citation>
    <scope>NUCLEOTIDE SEQUENCE</scope>
    <source>
        <strain evidence="4">CGMCC 1.12827</strain>
    </source>
</reference>
<organism evidence="4 5">
    <name type="scientific">Gordonia jinhuaensis</name>
    <dbReference type="NCBI Taxonomy" id="1517702"/>
    <lineage>
        <taxon>Bacteria</taxon>
        <taxon>Bacillati</taxon>
        <taxon>Actinomycetota</taxon>
        <taxon>Actinomycetes</taxon>
        <taxon>Mycobacteriales</taxon>
        <taxon>Gordoniaceae</taxon>
        <taxon>Gordonia</taxon>
    </lineage>
</organism>
<dbReference type="Pfam" id="PF03703">
    <property type="entry name" value="bPH_2"/>
    <property type="match status" value="1"/>
</dbReference>
<sequence>MRPLAGGSVYGAHVGYPQSILGPGERVVVHHHPHVKRLVAPVLGFLVISMLAGVAAGLVSGSSLASTTRGVLWLVIVGIWLLCAVFGFVRPLLSWRSTHFVVTDRRVAARSGVFSRSGIDVPIARITWVELRQSVIDRMLRNGTIVVESSAADRLEFRDIPDARRVHGLLHREVLEGPADAAHGGDGMFGGPTPQQPFDVGGDPGRPGERW</sequence>
<dbReference type="PANTHER" id="PTHR37938:SF1">
    <property type="entry name" value="BLL0215 PROTEIN"/>
    <property type="match status" value="1"/>
</dbReference>
<dbReference type="AlphaFoldDB" id="A0A916WML3"/>
<evidence type="ECO:0000256" key="1">
    <source>
        <dbReference type="SAM" id="MobiDB-lite"/>
    </source>
</evidence>